<dbReference type="Gene3D" id="1.20.1280.290">
    <property type="match status" value="1"/>
</dbReference>
<dbReference type="OrthoDB" id="409725at2759"/>
<evidence type="ECO:0008006" key="4">
    <source>
        <dbReference type="Google" id="ProtNLM"/>
    </source>
</evidence>
<accession>A0A7J7KDZ3</accession>
<feature type="transmembrane region" description="Helical" evidence="1">
    <location>
        <begin position="6"/>
        <end position="25"/>
    </location>
</feature>
<comment type="caution">
    <text evidence="2">The sequence shown here is derived from an EMBL/GenBank/DDBJ whole genome shotgun (WGS) entry which is preliminary data.</text>
</comment>
<name>A0A7J7KDZ3_BUGNE</name>
<evidence type="ECO:0000313" key="2">
    <source>
        <dbReference type="EMBL" id="KAF6036425.1"/>
    </source>
</evidence>
<feature type="transmembrane region" description="Helical" evidence="1">
    <location>
        <begin position="62"/>
        <end position="83"/>
    </location>
</feature>
<keyword evidence="1" id="KW-0472">Membrane</keyword>
<organism evidence="2 3">
    <name type="scientific">Bugula neritina</name>
    <name type="common">Brown bryozoan</name>
    <name type="synonym">Sertularia neritina</name>
    <dbReference type="NCBI Taxonomy" id="10212"/>
    <lineage>
        <taxon>Eukaryota</taxon>
        <taxon>Metazoa</taxon>
        <taxon>Spiralia</taxon>
        <taxon>Lophotrochozoa</taxon>
        <taxon>Bryozoa</taxon>
        <taxon>Gymnolaemata</taxon>
        <taxon>Cheilostomatida</taxon>
        <taxon>Flustrina</taxon>
        <taxon>Buguloidea</taxon>
        <taxon>Bugulidae</taxon>
        <taxon>Bugula</taxon>
    </lineage>
</organism>
<proteinExistence type="predicted"/>
<keyword evidence="1" id="KW-1133">Transmembrane helix</keyword>
<dbReference type="InterPro" id="IPR004316">
    <property type="entry name" value="SWEET_rpt"/>
</dbReference>
<dbReference type="AlphaFoldDB" id="A0A7J7KDZ3"/>
<dbReference type="Pfam" id="PF03083">
    <property type="entry name" value="MtN3_slv"/>
    <property type="match status" value="1"/>
</dbReference>
<gene>
    <name evidence="2" type="ORF">EB796_005269</name>
</gene>
<reference evidence="2" key="1">
    <citation type="submission" date="2020-06" db="EMBL/GenBank/DDBJ databases">
        <title>Draft genome of Bugula neritina, a colonial animal packing powerful symbionts and potential medicines.</title>
        <authorList>
            <person name="Rayko M."/>
        </authorList>
    </citation>
    <scope>NUCLEOTIDE SEQUENCE [LARGE SCALE GENOMIC DNA]</scope>
    <source>
        <strain evidence="2">Kwan_BN1</strain>
    </source>
</reference>
<keyword evidence="3" id="KW-1185">Reference proteome</keyword>
<keyword evidence="1" id="KW-0812">Transmembrane</keyword>
<protein>
    <recommendedName>
        <fullName evidence="4">Sugar transporter SWEET1</fullName>
    </recommendedName>
</protein>
<dbReference type="Proteomes" id="UP000593567">
    <property type="component" value="Unassembled WGS sequence"/>
</dbReference>
<evidence type="ECO:0000256" key="1">
    <source>
        <dbReference type="SAM" id="Phobius"/>
    </source>
</evidence>
<dbReference type="EMBL" id="VXIV02000725">
    <property type="protein sequence ID" value="KAF6036425.1"/>
    <property type="molecule type" value="Genomic_DNA"/>
</dbReference>
<evidence type="ECO:0000313" key="3">
    <source>
        <dbReference type="Proteomes" id="UP000593567"/>
    </source>
</evidence>
<sequence>MLNVIGSVSTAVFFLMNASTVLDVIDVVQKKVISFDLVMLFFGLANSTLWILYGYLLRDMFLYAPNLPFVVTGMLKILLLTVYPMTSKKSLKSE</sequence>
<feature type="transmembrane region" description="Helical" evidence="1">
    <location>
        <begin position="37"/>
        <end position="56"/>
    </location>
</feature>
<dbReference type="GO" id="GO:0016020">
    <property type="term" value="C:membrane"/>
    <property type="evidence" value="ECO:0007669"/>
    <property type="project" value="InterPro"/>
</dbReference>